<protein>
    <submittedName>
        <fullName evidence="1">Uncharacterized protein</fullName>
    </submittedName>
</protein>
<comment type="caution">
    <text evidence="1">The sequence shown here is derived from an EMBL/GenBank/DDBJ whole genome shotgun (WGS) entry which is preliminary data.</text>
</comment>
<dbReference type="EMBL" id="DSGT01000006">
    <property type="protein sequence ID" value="HEW52981.1"/>
    <property type="molecule type" value="Genomic_DNA"/>
</dbReference>
<dbReference type="AlphaFoldDB" id="A0A7C2Z8R6"/>
<accession>A0A7C2Z8R6</accession>
<name>A0A7C2Z8R6_9CREN</name>
<gene>
    <name evidence="1" type="ORF">ENO77_02255</name>
</gene>
<proteinExistence type="predicted"/>
<evidence type="ECO:0000313" key="1">
    <source>
        <dbReference type="EMBL" id="HEW52981.1"/>
    </source>
</evidence>
<organism evidence="1">
    <name type="scientific">Ignisphaera aggregans</name>
    <dbReference type="NCBI Taxonomy" id="334771"/>
    <lineage>
        <taxon>Archaea</taxon>
        <taxon>Thermoproteota</taxon>
        <taxon>Thermoprotei</taxon>
        <taxon>Desulfurococcales</taxon>
        <taxon>Desulfurococcaceae</taxon>
        <taxon>Ignisphaera</taxon>
    </lineage>
</organism>
<sequence length="126" mass="14389">MVHELRSSLEAKNHINEKRLAGLAIANRENANLWGYVKRLLSRIEDMSSPAISFAMVHYGEVLDMLEPSEIEIARKSVIIKLYLDGTCIFEQEGVLGSRINDETVLKRGIRETLKHRLVEIRFSPV</sequence>
<reference evidence="1" key="1">
    <citation type="journal article" date="2020" name="mSystems">
        <title>Genome- and Community-Level Interaction Insights into Carbon Utilization and Element Cycling Functions of Hydrothermarchaeota in Hydrothermal Sediment.</title>
        <authorList>
            <person name="Zhou Z."/>
            <person name="Liu Y."/>
            <person name="Xu W."/>
            <person name="Pan J."/>
            <person name="Luo Z.H."/>
            <person name="Li M."/>
        </authorList>
    </citation>
    <scope>NUCLEOTIDE SEQUENCE [LARGE SCALE GENOMIC DNA]</scope>
    <source>
        <strain evidence="1">SpSt-16</strain>
    </source>
</reference>